<evidence type="ECO:0000256" key="1">
    <source>
        <dbReference type="SAM" id="MobiDB-lite"/>
    </source>
</evidence>
<feature type="compositionally biased region" description="Acidic residues" evidence="1">
    <location>
        <begin position="1"/>
        <end position="16"/>
    </location>
</feature>
<reference evidence="2 3" key="1">
    <citation type="submission" date="2015-02" db="EMBL/GenBank/DDBJ databases">
        <title>Draft genome sequence of Kitasatospora griseola MF730-N6, a bafilomycin, terpentecin and satosporin producer.</title>
        <authorList>
            <person name="Arens J.C."/>
            <person name="Haltli B."/>
            <person name="Kerr R.G."/>
        </authorList>
    </citation>
    <scope>NUCLEOTIDE SEQUENCE [LARGE SCALE GENOMIC DNA]</scope>
    <source>
        <strain evidence="2 3">MF730-N6</strain>
    </source>
</reference>
<dbReference type="EMBL" id="JXZB01000002">
    <property type="protein sequence ID" value="KIQ65814.1"/>
    <property type="molecule type" value="Genomic_DNA"/>
</dbReference>
<dbReference type="STRING" id="2064.TR51_18925"/>
<sequence length="77" mass="8257">MLGELADGEDEDEVEEELQRGDAAAQDGERLAGRVVPRSRDPGAARHGFTPTASGGVQSRSPLCAVPCRELLRQGRR</sequence>
<feature type="compositionally biased region" description="Basic and acidic residues" evidence="1">
    <location>
        <begin position="27"/>
        <end position="44"/>
    </location>
</feature>
<evidence type="ECO:0000313" key="2">
    <source>
        <dbReference type="EMBL" id="KIQ65814.1"/>
    </source>
</evidence>
<comment type="caution">
    <text evidence="2">The sequence shown here is derived from an EMBL/GenBank/DDBJ whole genome shotgun (WGS) entry which is preliminary data.</text>
</comment>
<proteinExistence type="predicted"/>
<gene>
    <name evidence="2" type="ORF">TR51_18925</name>
</gene>
<keyword evidence="3" id="KW-1185">Reference proteome</keyword>
<feature type="compositionally biased region" description="Polar residues" evidence="1">
    <location>
        <begin position="51"/>
        <end position="61"/>
    </location>
</feature>
<dbReference type="AlphaFoldDB" id="A0A0D0PTD4"/>
<feature type="region of interest" description="Disordered" evidence="1">
    <location>
        <begin position="1"/>
        <end position="62"/>
    </location>
</feature>
<evidence type="ECO:0000313" key="3">
    <source>
        <dbReference type="Proteomes" id="UP000032066"/>
    </source>
</evidence>
<organism evidence="2 3">
    <name type="scientific">Kitasatospora griseola</name>
    <name type="common">Streptomyces griseolosporeus</name>
    <dbReference type="NCBI Taxonomy" id="2064"/>
    <lineage>
        <taxon>Bacteria</taxon>
        <taxon>Bacillati</taxon>
        <taxon>Actinomycetota</taxon>
        <taxon>Actinomycetes</taxon>
        <taxon>Kitasatosporales</taxon>
        <taxon>Streptomycetaceae</taxon>
        <taxon>Kitasatospora</taxon>
    </lineage>
</organism>
<protein>
    <submittedName>
        <fullName evidence="2">Uncharacterized protein</fullName>
    </submittedName>
</protein>
<dbReference type="Proteomes" id="UP000032066">
    <property type="component" value="Unassembled WGS sequence"/>
</dbReference>
<name>A0A0D0PTD4_KITGR</name>
<accession>A0A0D0PTD4</accession>